<evidence type="ECO:0000313" key="2">
    <source>
        <dbReference type="EMBL" id="RMY83534.1"/>
    </source>
</evidence>
<feature type="compositionally biased region" description="Low complexity" evidence="1">
    <location>
        <begin position="13"/>
        <end position="29"/>
    </location>
</feature>
<feature type="compositionally biased region" description="Low complexity" evidence="1">
    <location>
        <begin position="423"/>
        <end position="434"/>
    </location>
</feature>
<feature type="region of interest" description="Disordered" evidence="1">
    <location>
        <begin position="1"/>
        <end position="127"/>
    </location>
</feature>
<evidence type="ECO:0008006" key="4">
    <source>
        <dbReference type="Google" id="ProtNLM"/>
    </source>
</evidence>
<name>A0A3M7F577_HORWE</name>
<proteinExistence type="predicted"/>
<reference evidence="2 3" key="1">
    <citation type="journal article" date="2018" name="BMC Genomics">
        <title>Genomic evidence for intraspecific hybridization in a clonal and extremely halotolerant yeast.</title>
        <authorList>
            <person name="Gostincar C."/>
            <person name="Stajich J.E."/>
            <person name="Zupancic J."/>
            <person name="Zalar P."/>
            <person name="Gunde-Cimerman N."/>
        </authorList>
    </citation>
    <scope>NUCLEOTIDE SEQUENCE [LARGE SCALE GENOMIC DNA]</scope>
    <source>
        <strain evidence="2 3">EXF-171</strain>
    </source>
</reference>
<feature type="compositionally biased region" description="Basic and acidic residues" evidence="1">
    <location>
        <begin position="487"/>
        <end position="509"/>
    </location>
</feature>
<protein>
    <recommendedName>
        <fullName evidence="4">Myb-like domain-containing protein</fullName>
    </recommendedName>
</protein>
<dbReference type="VEuPathDB" id="FungiDB:BTJ68_09709"/>
<dbReference type="EMBL" id="QWIQ01000520">
    <property type="protein sequence ID" value="RMY83534.1"/>
    <property type="molecule type" value="Genomic_DNA"/>
</dbReference>
<feature type="compositionally biased region" description="Polar residues" evidence="1">
    <location>
        <begin position="402"/>
        <end position="417"/>
    </location>
</feature>
<accession>A0A3M7F577</accession>
<dbReference type="Proteomes" id="UP000281468">
    <property type="component" value="Unassembled WGS sequence"/>
</dbReference>
<feature type="compositionally biased region" description="Basic and acidic residues" evidence="1">
    <location>
        <begin position="73"/>
        <end position="82"/>
    </location>
</feature>
<dbReference type="AlphaFoldDB" id="A0A3M7F577"/>
<feature type="region of interest" description="Disordered" evidence="1">
    <location>
        <begin position="319"/>
        <end position="359"/>
    </location>
</feature>
<gene>
    <name evidence="2" type="ORF">D0862_11676</name>
</gene>
<comment type="caution">
    <text evidence="2">The sequence shown here is derived from an EMBL/GenBank/DDBJ whole genome shotgun (WGS) entry which is preliminary data.</text>
</comment>
<feature type="compositionally biased region" description="Polar residues" evidence="1">
    <location>
        <begin position="49"/>
        <end position="66"/>
    </location>
</feature>
<organism evidence="2 3">
    <name type="scientific">Hortaea werneckii</name>
    <name type="common">Black yeast</name>
    <name type="synonym">Cladosporium werneckii</name>
    <dbReference type="NCBI Taxonomy" id="91943"/>
    <lineage>
        <taxon>Eukaryota</taxon>
        <taxon>Fungi</taxon>
        <taxon>Dikarya</taxon>
        <taxon>Ascomycota</taxon>
        <taxon>Pezizomycotina</taxon>
        <taxon>Dothideomycetes</taxon>
        <taxon>Dothideomycetidae</taxon>
        <taxon>Mycosphaerellales</taxon>
        <taxon>Teratosphaeriaceae</taxon>
        <taxon>Hortaea</taxon>
    </lineage>
</organism>
<feature type="compositionally biased region" description="Polar residues" evidence="1">
    <location>
        <begin position="1"/>
        <end position="12"/>
    </location>
</feature>
<feature type="region of interest" description="Disordered" evidence="1">
    <location>
        <begin position="381"/>
        <end position="520"/>
    </location>
</feature>
<evidence type="ECO:0000313" key="3">
    <source>
        <dbReference type="Proteomes" id="UP000281468"/>
    </source>
</evidence>
<sequence length="520" mass="55925">MPHYTSPPSVNMSSNQTQQPSPPGSSDSVSPPPGSSSSKKRTAADAQLEPSNRPTLSLRTQEPNETQPEEVDHDQSEHEHDANLMNPSPSREPVAGPSCAASNESRDGESSVPPPAKLPSNAGQRWTPEGNEMLLEMRRRNTPYSAIGRRLGKTGLACRLHFHNLTKAKKARATAERNAYLAYHGYPPGGPIVGSSSQFAHLFGSRTSGTTFPFSHEAYYAAPPAQRPSSQSFNFRPILPAENSAPAAESNRAASYGAPPEYSPPAHTSERAASDPEAMAQFVYSRVEQRGAEFWSGVARETGMPEHLIRRVYYQNHPAQMNGRGSQGYLPGSQNAPPPMPSISASASSTQHEQEAASALWNMSSSTNDWRYTNADNTYGSGSSYPGPANTAPSQAPPYTLRHNSGEISPRSSTSLAAGSRMPPLQQPLSTQLPIRNSTNTLPALDYMLPRPTEPASLPPRIAPAHDRSTWARTGAPGASAAPANEPNDRDKPDDGGDRQDSIARRDRMSVANFMNPDSS</sequence>
<evidence type="ECO:0000256" key="1">
    <source>
        <dbReference type="SAM" id="MobiDB-lite"/>
    </source>
</evidence>
<feature type="region of interest" description="Disordered" evidence="1">
    <location>
        <begin position="244"/>
        <end position="276"/>
    </location>
</feature>